<evidence type="ECO:0000313" key="2">
    <source>
        <dbReference type="Proteomes" id="UP000074561"/>
    </source>
</evidence>
<dbReference type="Proteomes" id="UP000074561">
    <property type="component" value="Chromosome"/>
</dbReference>
<dbReference type="KEGG" id="cpra:CPter91_2913"/>
<gene>
    <name evidence="1" type="ORF">CPter91_2913</name>
</gene>
<name>A0A127Q5C3_9BURK</name>
<dbReference type="AlphaFoldDB" id="A0A127Q5C3"/>
<organism evidence="1 2">
    <name type="scientific">Collimonas pratensis</name>
    <dbReference type="NCBI Taxonomy" id="279113"/>
    <lineage>
        <taxon>Bacteria</taxon>
        <taxon>Pseudomonadati</taxon>
        <taxon>Pseudomonadota</taxon>
        <taxon>Betaproteobacteria</taxon>
        <taxon>Burkholderiales</taxon>
        <taxon>Oxalobacteraceae</taxon>
        <taxon>Collimonas</taxon>
    </lineage>
</organism>
<protein>
    <submittedName>
        <fullName evidence="1">Uncharacterized protein</fullName>
    </submittedName>
</protein>
<dbReference type="EMBL" id="CP013234">
    <property type="protein sequence ID" value="AMP05259.1"/>
    <property type="molecule type" value="Genomic_DNA"/>
</dbReference>
<proteinExistence type="predicted"/>
<reference evidence="1 2" key="1">
    <citation type="submission" date="2015-11" db="EMBL/GenBank/DDBJ databases">
        <title>Exploring the genomic traits of fungus-feeding bacterial genus Collimonas.</title>
        <authorList>
            <person name="Song C."/>
            <person name="Schmidt R."/>
            <person name="de Jager V."/>
            <person name="Krzyzanowska D."/>
            <person name="Jongedijk E."/>
            <person name="Cankar K."/>
            <person name="Beekwilder J."/>
            <person name="van Veen A."/>
            <person name="de Boer W."/>
            <person name="van Veen J.A."/>
            <person name="Garbeva P."/>
        </authorList>
    </citation>
    <scope>NUCLEOTIDE SEQUENCE [LARGE SCALE GENOMIC DNA]</scope>
    <source>
        <strain evidence="1 2">Ter91</strain>
    </source>
</reference>
<evidence type="ECO:0000313" key="1">
    <source>
        <dbReference type="EMBL" id="AMP05259.1"/>
    </source>
</evidence>
<accession>A0A127Q5C3</accession>
<sequence length="52" mass="6254">MASASGRRRKDCRSRIFYAFIYKEKNEGMIIAKYYNSVTFFPAINRNGIRWR</sequence>